<dbReference type="AlphaFoldDB" id="A0A1X0Y5V3"/>
<reference evidence="7 8" key="1">
    <citation type="submission" date="2017-03" db="EMBL/GenBank/DDBJ databases">
        <title>Genome sequence of Geothermobacter sp. EPR-M, Deep-Sea Iron Reducer.</title>
        <authorList>
            <person name="Tully B."/>
            <person name="Savalia P."/>
            <person name="Abuyen K."/>
            <person name="Baughan C."/>
            <person name="Romero E."/>
            <person name="Ronkowski C."/>
            <person name="Torres B."/>
            <person name="Tremblay J."/>
            <person name="Trujillo A."/>
            <person name="Tyler M."/>
            <person name="Perez-Rodriguez I."/>
            <person name="Amend J."/>
        </authorList>
    </citation>
    <scope>NUCLEOTIDE SEQUENCE [LARGE SCALE GENOMIC DNA]</scope>
    <source>
        <strain evidence="7 8">EPR-M</strain>
    </source>
</reference>
<dbReference type="EMBL" id="NAAD01000008">
    <property type="protein sequence ID" value="ORJ60499.1"/>
    <property type="molecule type" value="Genomic_DNA"/>
</dbReference>
<evidence type="ECO:0000256" key="5">
    <source>
        <dbReference type="SAM" id="SignalP"/>
    </source>
</evidence>
<evidence type="ECO:0000256" key="3">
    <source>
        <dbReference type="ARBA" id="ARBA00023004"/>
    </source>
</evidence>
<feature type="signal peptide" evidence="5">
    <location>
        <begin position="1"/>
        <end position="30"/>
    </location>
</feature>
<dbReference type="Pfam" id="PF00034">
    <property type="entry name" value="Cytochrom_C"/>
    <property type="match status" value="1"/>
</dbReference>
<organism evidence="7 8">
    <name type="scientific">Geothermobacter hydrogeniphilus</name>
    <dbReference type="NCBI Taxonomy" id="1969733"/>
    <lineage>
        <taxon>Bacteria</taxon>
        <taxon>Pseudomonadati</taxon>
        <taxon>Thermodesulfobacteriota</taxon>
        <taxon>Desulfuromonadia</taxon>
        <taxon>Desulfuromonadales</taxon>
        <taxon>Geothermobacteraceae</taxon>
        <taxon>Geothermobacter</taxon>
    </lineage>
</organism>
<evidence type="ECO:0000259" key="6">
    <source>
        <dbReference type="PROSITE" id="PS51007"/>
    </source>
</evidence>
<dbReference type="PROSITE" id="PS51007">
    <property type="entry name" value="CYTC"/>
    <property type="match status" value="1"/>
</dbReference>
<proteinExistence type="predicted"/>
<dbReference type="GO" id="GO:0020037">
    <property type="term" value="F:heme binding"/>
    <property type="evidence" value="ECO:0007669"/>
    <property type="project" value="InterPro"/>
</dbReference>
<dbReference type="OrthoDB" id="9773456at2"/>
<dbReference type="GO" id="GO:0009055">
    <property type="term" value="F:electron transfer activity"/>
    <property type="evidence" value="ECO:0007669"/>
    <property type="project" value="InterPro"/>
</dbReference>
<keyword evidence="1 4" id="KW-0349">Heme</keyword>
<keyword evidence="2 4" id="KW-0479">Metal-binding</keyword>
<dbReference type="Proteomes" id="UP000193136">
    <property type="component" value="Unassembled WGS sequence"/>
</dbReference>
<dbReference type="STRING" id="1969733.B5V00_08015"/>
<evidence type="ECO:0000313" key="7">
    <source>
        <dbReference type="EMBL" id="ORJ60499.1"/>
    </source>
</evidence>
<gene>
    <name evidence="7" type="ORF">B5V00_08015</name>
</gene>
<dbReference type="InterPro" id="IPR051459">
    <property type="entry name" value="Cytochrome_c-type_DH"/>
</dbReference>
<keyword evidence="8" id="KW-1185">Reference proteome</keyword>
<dbReference type="PANTHER" id="PTHR35008:SF4">
    <property type="entry name" value="BLL4482 PROTEIN"/>
    <property type="match status" value="1"/>
</dbReference>
<evidence type="ECO:0000313" key="8">
    <source>
        <dbReference type="Proteomes" id="UP000193136"/>
    </source>
</evidence>
<evidence type="ECO:0000256" key="2">
    <source>
        <dbReference type="ARBA" id="ARBA00022723"/>
    </source>
</evidence>
<dbReference type="Gene3D" id="1.10.760.10">
    <property type="entry name" value="Cytochrome c-like domain"/>
    <property type="match status" value="1"/>
</dbReference>
<dbReference type="InterPro" id="IPR036909">
    <property type="entry name" value="Cyt_c-like_dom_sf"/>
</dbReference>
<dbReference type="GO" id="GO:0046872">
    <property type="term" value="F:metal ion binding"/>
    <property type="evidence" value="ECO:0007669"/>
    <property type="project" value="UniProtKB-KW"/>
</dbReference>
<keyword evidence="3 4" id="KW-0408">Iron</keyword>
<feature type="domain" description="Cytochrome c" evidence="6">
    <location>
        <begin position="67"/>
        <end position="155"/>
    </location>
</feature>
<keyword evidence="5" id="KW-0732">Signal</keyword>
<evidence type="ECO:0000256" key="4">
    <source>
        <dbReference type="PROSITE-ProRule" id="PRU00433"/>
    </source>
</evidence>
<dbReference type="InterPro" id="IPR009056">
    <property type="entry name" value="Cyt_c-like_dom"/>
</dbReference>
<accession>A0A1X0Y5V3</accession>
<protein>
    <recommendedName>
        <fullName evidence="6">Cytochrome c domain-containing protein</fullName>
    </recommendedName>
</protein>
<dbReference type="PANTHER" id="PTHR35008">
    <property type="entry name" value="BLL4482 PROTEIN-RELATED"/>
    <property type="match status" value="1"/>
</dbReference>
<dbReference type="SUPFAM" id="SSF46626">
    <property type="entry name" value="Cytochrome c"/>
    <property type="match status" value="1"/>
</dbReference>
<sequence>MAALPALWKGSKMKFLWLSLLLLTAVPAFGHEDHPGGDHMAGMQAIKDKVPAEYRVMDRSPVTPTAESLARGASLFAQNCAVCHGPEGRGDGPAAASMRTRPANFHDAHHSGFYSPGEKYWIISNGLKSSGMPAYGDRLTPRQLWDLVNHVLSLPQKGMDDLFN</sequence>
<comment type="caution">
    <text evidence="7">The sequence shown here is derived from an EMBL/GenBank/DDBJ whole genome shotgun (WGS) entry which is preliminary data.</text>
</comment>
<name>A0A1X0Y5V3_9BACT</name>
<evidence type="ECO:0000256" key="1">
    <source>
        <dbReference type="ARBA" id="ARBA00022617"/>
    </source>
</evidence>
<feature type="chain" id="PRO_5012868746" description="Cytochrome c domain-containing protein" evidence="5">
    <location>
        <begin position="31"/>
        <end position="164"/>
    </location>
</feature>